<name>A0A8S4EJG8_PLUXY</name>
<dbReference type="GO" id="GO:0071897">
    <property type="term" value="P:DNA biosynthetic process"/>
    <property type="evidence" value="ECO:0007669"/>
    <property type="project" value="UniProtKB-ARBA"/>
</dbReference>
<reference evidence="4" key="1">
    <citation type="submission" date="2020-11" db="EMBL/GenBank/DDBJ databases">
        <authorList>
            <person name="Whiteford S."/>
        </authorList>
    </citation>
    <scope>NUCLEOTIDE SEQUENCE</scope>
</reference>
<feature type="compositionally biased region" description="Basic and acidic residues" evidence="1">
    <location>
        <begin position="2429"/>
        <end position="2450"/>
    </location>
</feature>
<evidence type="ECO:0000313" key="4">
    <source>
        <dbReference type="EMBL" id="CAG9115785.1"/>
    </source>
</evidence>
<dbReference type="Proteomes" id="UP000653454">
    <property type="component" value="Unassembled WGS sequence"/>
</dbReference>
<gene>
    <name evidence="4" type="ORF">PLXY2_LOCUS5803</name>
</gene>
<feature type="compositionally biased region" description="Low complexity" evidence="1">
    <location>
        <begin position="1798"/>
        <end position="1816"/>
    </location>
</feature>
<dbReference type="InterPro" id="IPR036397">
    <property type="entry name" value="RNaseH_sf"/>
</dbReference>
<protein>
    <submittedName>
        <fullName evidence="4">(diamondback moth) hypothetical protein</fullName>
    </submittedName>
</protein>
<dbReference type="Gene3D" id="3.30.420.10">
    <property type="entry name" value="Ribonuclease H-like superfamily/Ribonuclease H"/>
    <property type="match status" value="1"/>
</dbReference>
<keyword evidence="5" id="KW-1185">Reference proteome</keyword>
<dbReference type="InterPro" id="IPR022048">
    <property type="entry name" value="Envelope_fusion-like"/>
</dbReference>
<dbReference type="InterPro" id="IPR012337">
    <property type="entry name" value="RNaseH-like_sf"/>
</dbReference>
<feature type="compositionally biased region" description="Basic and acidic residues" evidence="1">
    <location>
        <begin position="2403"/>
        <end position="2420"/>
    </location>
</feature>
<dbReference type="Pfam" id="PF03564">
    <property type="entry name" value="DUF1759"/>
    <property type="match status" value="1"/>
</dbReference>
<dbReference type="InterPro" id="IPR041588">
    <property type="entry name" value="Integrase_H2C2"/>
</dbReference>
<dbReference type="PROSITE" id="PS50994">
    <property type="entry name" value="INTEGRASE"/>
    <property type="match status" value="1"/>
</dbReference>
<dbReference type="SUPFAM" id="SSF53098">
    <property type="entry name" value="Ribonuclease H-like"/>
    <property type="match status" value="1"/>
</dbReference>
<dbReference type="Pfam" id="PF18701">
    <property type="entry name" value="DUF5641"/>
    <property type="match status" value="1"/>
</dbReference>
<dbReference type="InterPro" id="IPR043502">
    <property type="entry name" value="DNA/RNA_pol_sf"/>
</dbReference>
<dbReference type="EMBL" id="CAJHNJ030000017">
    <property type="protein sequence ID" value="CAG9115785.1"/>
    <property type="molecule type" value="Genomic_DNA"/>
</dbReference>
<feature type="region of interest" description="Disordered" evidence="1">
    <location>
        <begin position="2403"/>
        <end position="2450"/>
    </location>
</feature>
<dbReference type="GO" id="GO:0015074">
    <property type="term" value="P:DNA integration"/>
    <property type="evidence" value="ECO:0007669"/>
    <property type="project" value="InterPro"/>
</dbReference>
<proteinExistence type="predicted"/>
<dbReference type="InterPro" id="IPR040676">
    <property type="entry name" value="DUF5641"/>
</dbReference>
<feature type="domain" description="Integrase catalytic" evidence="3">
    <location>
        <begin position="1489"/>
        <end position="1683"/>
    </location>
</feature>
<keyword evidence="2" id="KW-1133">Transmembrane helix</keyword>
<dbReference type="SUPFAM" id="SSF56672">
    <property type="entry name" value="DNA/RNA polymerases"/>
    <property type="match status" value="1"/>
</dbReference>
<accession>A0A8S4EJG8</accession>
<feature type="transmembrane region" description="Helical" evidence="2">
    <location>
        <begin position="2374"/>
        <end position="2395"/>
    </location>
</feature>
<sequence>MEDLTSQQTCFKEIQTLCTNYNKDSSRRKTEAYLEERLAKLDELWKKFNDKHKKILEEVKERNITYFTDDVHGKLKVFYETTRKDITTRLKLMQEQKATTSLDFDCSWISEISGSILSKQENNFKAIEKLMSKINLDNTEEKWELEEQLSNLKAKWQAIDKLHWGIESELDEMTNKTYYARFDNIEAKYDEMRKKLNNKIHSTIHYQQSAPRVEIPEFYGDYKQWISFKDLFLETIHNNPTINKAQKMQHLKTKLRGEAEKIVQHLNISADNYESCWNLLTQRYDNRHLQFVTFMNNLMRTPSIQQRDAFNIKKMHDVINETMNGLTNIGIDTRTWDPIIVYLMSQKLDTNTYDEYIKLVQDQRSLPKLSDFMGYLEGAFLAYEAKKSTRKDFTPPTPQKTSPGITFKQYSPIKKSNYDVKPTFTKTFHTTFGQCPLCDGRHVLMQCPKFVDMNTRQKNDTVMKLRVCKNCLYSHGENECKSAKTCKECNLKHHTLLHYNRKSENHHSSNHLSSDVHEILLTTVQLQVQSADGNYITLRALLDQGSQVNLITENAAQLLRLPRMKMNATVSGIGALSGDCKGKLKLNCKSLYSDYRFETQAMVMKKITNNLPTTTFEKGEWRYLQNLKLADPDFNISRSVDLLLGADVYSNIILEGLLKGDQQSPTAQHTQLGWILCGKSKTLNCHVTLIELSELTKFWEGEEIIPSHQDTPADELCEEFYKKTVRRSPDGKYIVKMPLQPDYQEKLGNSRSIAISQFIQLEKRFERQKKLAIMYKDFMKEYQDLGHMELSRNSPSTPQCYLPHHGVLRESSTTTKLRTVFNATQKTSTGYSLNSLLEKGPNLQKDIQSLILKWRTYKYAYTADIEKMYRCIWIDEEQQPLQKIIWRSTATEQLQEYQLRTLTYGMRPAPWLAMRTLKQIALDEGHQYSAAAQVLQNEFYVDDLVSGHHSLEEAVQLQHDLINLLQRGGMNLRKWSGNHPSLLENLNKEQIAPKNNFNFKNDETQKTLGIEWNPENDSFHFRWTLEEGPITKLTKRKLLSEISKLYDPLGWLSPVTVSAKLLFQSLWISKIGWDEQVPEDAYQEWAKLRSEIHVIKQFKLMRWMGNCQQRIQLLGFCDASEKAFACVLYSRVQDEDGRYEISLLAARTRVAPKAQKTTLPRLELSGALLLTKLIEKAQEALTNYTLSVTAWCDSQVVLAWIKGDTSKWETFVANRVRKIRQTLTPDKWHYVKSEMNPADCASRGLYPSKLQNFTMWWQGPEFLQTWEQQETLKEAACLYTQSTNNHENYEEDQNTSKPDHFIHDLLKNNSSLTRVTRTMAYVRRFINNMRNNAMKCDTPYLTSCELISANKDIIKYVQQTEMKQDYQLLAKKQSVRTTSNNYKLQPFLDEEGIMRVGGRLRNSLLPAEMKNPIIIPKKSRFTWLLINQAHQAVLHGGARLTLTYIRQRYWIISGNRVVKQQLRQCIRCHRYNPTKNYQMMADLPEQRVTPSRPFTHTGVDFTGHVDIKLNKGRGVKTSKGYIAIFICMATKAVHIELVSDLSTEAFLAALQRLCCKRGTPAHLYSDNGTNFVGAARVLRQEFKEFKEILSPLFFAEIGKLEINWHFNAPAWPSAGGIWESAVKSMKHHLRRVTGDTKLTYEEYITLLAKIEACMNSRPLCPLTEDPEELENYLTPGHFLTGGPTMTLPQADYSDITTIDIRRRWQLTEHMLHHFWKSWSHDYLIKLQTRAKWNQPTNNIKIGDLVLVKEDNIPPGKWAMGRVQNVHPGRDGLVRVVTLKTQNGSLQRPIVKVAPLPIQTSPETTTTEQKTSTEVQKPTTPNSRPRTHTKRCLSSLLTVLLTLFTCITESRASRAQITYIESDRPIYYDSIGKLQMIHNEWRLVMYYNLTNYWDSIRRVENYVNETEKWCQKTDPRYCKTTFNQLRHEMQDLEHYNNILLSPHVHLSSSRKKRGLINAGGYIANSLFGILDQHFADKYQNDIEAVQNNEDYLLDLIKNQTSIVKLQNSVLKRNEVHIQQQFEIIDEFINQTNSNLITVKEDIEIAMATSYFNSAAMSAYMLIQNLKKIQEMLYNTLTDVYKGHIDVHLITPTNLIQQLTYISGQLPKTLSLPINDIEKDIRDLYKLLYVKARVTESYFIFEMHLPLISDEEFNIMHIIPLPMKMSQETVVVKTSTEYLGVNFKKNTYISLTGDNLRRCTKQKDDSYLCHNNIPVYNLHNDKTPCEATLLGHPSTLPCDVTRTTCKEEWKELHAPNTWLAICCGSCSLRTICNTEISSYMLTASAIVTIKQGCILQSNELTIYANNKYTSKAKISYDIMLPETMNSNVNNIVNLTYTKVPYKLTSQNADILKLEQQLAHQTESERTLPTRITSHDIHQYVIGYSALFLVLLAGGIWMGKKLRCKPRETKGTRPDKDEIELRQIRTTSQLEAARRPDNRATGPRRPDDADQTQRDFIIGANNLAFNFD</sequence>
<evidence type="ECO:0000256" key="2">
    <source>
        <dbReference type="SAM" id="Phobius"/>
    </source>
</evidence>
<comment type="caution">
    <text evidence="4">The sequence shown here is derived from an EMBL/GenBank/DDBJ whole genome shotgun (WGS) entry which is preliminary data.</text>
</comment>
<dbReference type="InterPro" id="IPR001584">
    <property type="entry name" value="Integrase_cat-core"/>
</dbReference>
<dbReference type="PANTHER" id="PTHR47331:SF1">
    <property type="entry name" value="GAG-LIKE PROTEIN"/>
    <property type="match status" value="1"/>
</dbReference>
<evidence type="ECO:0000259" key="3">
    <source>
        <dbReference type="PROSITE" id="PS50994"/>
    </source>
</evidence>
<dbReference type="Pfam" id="PF17921">
    <property type="entry name" value="Integrase_H2C2"/>
    <property type="match status" value="1"/>
</dbReference>
<dbReference type="GO" id="GO:0003676">
    <property type="term" value="F:nucleic acid binding"/>
    <property type="evidence" value="ECO:0007669"/>
    <property type="project" value="InterPro"/>
</dbReference>
<dbReference type="InterPro" id="IPR005312">
    <property type="entry name" value="DUF1759"/>
</dbReference>
<dbReference type="Pfam" id="PF05380">
    <property type="entry name" value="Peptidase_A17"/>
    <property type="match status" value="1"/>
</dbReference>
<evidence type="ECO:0000256" key="1">
    <source>
        <dbReference type="SAM" id="MobiDB-lite"/>
    </source>
</evidence>
<dbReference type="InterPro" id="IPR008042">
    <property type="entry name" value="Retrotrans_Pao"/>
</dbReference>
<feature type="region of interest" description="Disordered" evidence="1">
    <location>
        <begin position="1796"/>
        <end position="1827"/>
    </location>
</feature>
<evidence type="ECO:0000313" key="5">
    <source>
        <dbReference type="Proteomes" id="UP000653454"/>
    </source>
</evidence>
<keyword evidence="2" id="KW-0812">Transmembrane</keyword>
<dbReference type="Pfam" id="PF12259">
    <property type="entry name" value="Baculo_F"/>
    <property type="match status" value="1"/>
</dbReference>
<keyword evidence="2" id="KW-0472">Membrane</keyword>
<dbReference type="Gene3D" id="1.10.340.70">
    <property type="match status" value="1"/>
</dbReference>
<dbReference type="GO" id="GO:0042575">
    <property type="term" value="C:DNA polymerase complex"/>
    <property type="evidence" value="ECO:0007669"/>
    <property type="project" value="UniProtKB-ARBA"/>
</dbReference>
<organism evidence="4 5">
    <name type="scientific">Plutella xylostella</name>
    <name type="common">Diamondback moth</name>
    <name type="synonym">Plutella maculipennis</name>
    <dbReference type="NCBI Taxonomy" id="51655"/>
    <lineage>
        <taxon>Eukaryota</taxon>
        <taxon>Metazoa</taxon>
        <taxon>Ecdysozoa</taxon>
        <taxon>Arthropoda</taxon>
        <taxon>Hexapoda</taxon>
        <taxon>Insecta</taxon>
        <taxon>Pterygota</taxon>
        <taxon>Neoptera</taxon>
        <taxon>Endopterygota</taxon>
        <taxon>Lepidoptera</taxon>
        <taxon>Glossata</taxon>
        <taxon>Ditrysia</taxon>
        <taxon>Yponomeutoidea</taxon>
        <taxon>Plutellidae</taxon>
        <taxon>Plutella</taxon>
    </lineage>
</organism>
<dbReference type="PANTHER" id="PTHR47331">
    <property type="entry name" value="PHD-TYPE DOMAIN-CONTAINING PROTEIN"/>
    <property type="match status" value="1"/>
</dbReference>